<gene>
    <name evidence="2" type="ORF">CTEN210_11662</name>
</gene>
<dbReference type="Proteomes" id="UP001054902">
    <property type="component" value="Unassembled WGS sequence"/>
</dbReference>
<dbReference type="PANTHER" id="PTHR47169">
    <property type="entry name" value="OS01G0541250 PROTEIN"/>
    <property type="match status" value="1"/>
</dbReference>
<evidence type="ECO:0000256" key="1">
    <source>
        <dbReference type="SAM" id="MobiDB-lite"/>
    </source>
</evidence>
<feature type="compositionally biased region" description="Acidic residues" evidence="1">
    <location>
        <begin position="886"/>
        <end position="912"/>
    </location>
</feature>
<evidence type="ECO:0000313" key="2">
    <source>
        <dbReference type="EMBL" id="GFH55186.1"/>
    </source>
</evidence>
<feature type="compositionally biased region" description="Low complexity" evidence="1">
    <location>
        <begin position="176"/>
        <end position="196"/>
    </location>
</feature>
<dbReference type="GO" id="GO:0003676">
    <property type="term" value="F:nucleic acid binding"/>
    <property type="evidence" value="ECO:0007669"/>
    <property type="project" value="InterPro"/>
</dbReference>
<dbReference type="EMBL" id="BLLK01000047">
    <property type="protein sequence ID" value="GFH55186.1"/>
    <property type="molecule type" value="Genomic_DNA"/>
</dbReference>
<sequence length="956" mass="109568">MSEATEALEILVGLFNLLPDDKTFLIRPAKEDVTEEPFEKLLKQSKQAKLERGVTQKQVDALLTELGVLKTRTQNGERVFALDIPELDKLVNAHPSGFKASIQNETRTGKVTGKKCRVKTVKVRVRADENYLFDYSRSILRKREADALPTAVRASSRLKRTRTNNESSVITPPPSATSAATSAAADTSAVNANDADANADNTTATATAQRYSATLPPTITNISKCTPSIVFGSHPSAIEIQELDFTSKPRMYKGKEIQLASTTPRNIDDNTRHLVISTAIMMGYRTDSSNGERDRITEAAMRHVYYLKGYDPPQTKAPERTRLMIDGTINFLQGNSSDTGKIGRKRIRKKKMSKTEKIMKHSPKALRKAFRYACYAIGDNSTFTDIAKVMTRYIMSKKLVANDDQAKRLKIQFPINLKKHDVRDWFLKHNGKSRKMKIKPKLTADHIKGRLRWAIDMKKRIKEATYEKPVYYCFIDEKWFYFYSKRKKVKDLPKEDWEDDDEECVEFEQVQRTTRSRRFVPKVMAMAFVAPPLLGLMRLAALAAKKLGQVLGKVNGETVHDEWCNGLVYLKRVSEKRTTKKNSKHTKFVNDAKTNNLLKAGDWRNLFDKKMSVGDLFHNIKQRYALTEEKADMLCLTYKKFNRKKYGTVDLTIENEDELVVRRVKERGGRQKQLTIDDFDLSIFVPKGTEVEVDCTCDSKFMLKVMREVGMSIRNYFFWVPIEIKILLVIDNAGGHGTKDTIETYREFLKEHYNIVLHHQTPRSPGHNQLDLGIWCSIQSWVEKLTTGFRHDADVLWTQVEAAWRSMSYETLEKVHQRWLKVLDLTILDKGNNRLEEKYRGKLTYDPQKVEEIEEEELQKRLQAELDDQGNQAQSAEDIQAENDAANEEAIERLDDDADENTNEEEEEELEETNLLLSDLPCDDDDEEEEDSDYEDDCCSDSDSSVDGEDGEDGDY</sequence>
<evidence type="ECO:0000313" key="3">
    <source>
        <dbReference type="Proteomes" id="UP001054902"/>
    </source>
</evidence>
<dbReference type="AlphaFoldDB" id="A0AAD3H9I2"/>
<dbReference type="Gene3D" id="3.30.420.10">
    <property type="entry name" value="Ribonuclease H-like superfamily/Ribonuclease H"/>
    <property type="match status" value="2"/>
</dbReference>
<dbReference type="InterPro" id="IPR036397">
    <property type="entry name" value="RNaseH_sf"/>
</dbReference>
<feature type="region of interest" description="Disordered" evidence="1">
    <location>
        <begin position="886"/>
        <end position="956"/>
    </location>
</feature>
<feature type="region of interest" description="Disordered" evidence="1">
    <location>
        <begin position="150"/>
        <end position="196"/>
    </location>
</feature>
<name>A0AAD3H9I2_9STRA</name>
<organism evidence="2 3">
    <name type="scientific">Chaetoceros tenuissimus</name>
    <dbReference type="NCBI Taxonomy" id="426638"/>
    <lineage>
        <taxon>Eukaryota</taxon>
        <taxon>Sar</taxon>
        <taxon>Stramenopiles</taxon>
        <taxon>Ochrophyta</taxon>
        <taxon>Bacillariophyta</taxon>
        <taxon>Coscinodiscophyceae</taxon>
        <taxon>Chaetocerotophycidae</taxon>
        <taxon>Chaetocerotales</taxon>
        <taxon>Chaetocerotaceae</taxon>
        <taxon>Chaetoceros</taxon>
    </lineage>
</organism>
<feature type="compositionally biased region" description="Acidic residues" evidence="1">
    <location>
        <begin position="921"/>
        <end position="956"/>
    </location>
</feature>
<reference evidence="2 3" key="1">
    <citation type="journal article" date="2021" name="Sci. Rep.">
        <title>The genome of the diatom Chaetoceros tenuissimus carries an ancient integrated fragment of an extant virus.</title>
        <authorList>
            <person name="Hongo Y."/>
            <person name="Kimura K."/>
            <person name="Takaki Y."/>
            <person name="Yoshida Y."/>
            <person name="Baba S."/>
            <person name="Kobayashi G."/>
            <person name="Nagasaki K."/>
            <person name="Hano T."/>
            <person name="Tomaru Y."/>
        </authorList>
    </citation>
    <scope>NUCLEOTIDE SEQUENCE [LARGE SCALE GENOMIC DNA]</scope>
    <source>
        <strain evidence="2 3">NIES-3715</strain>
    </source>
</reference>
<keyword evidence="3" id="KW-1185">Reference proteome</keyword>
<accession>A0AAD3H9I2</accession>
<proteinExistence type="predicted"/>
<comment type="caution">
    <text evidence="2">The sequence shown here is derived from an EMBL/GenBank/DDBJ whole genome shotgun (WGS) entry which is preliminary data.</text>
</comment>
<protein>
    <submittedName>
        <fullName evidence="2">Uncharacterized protein</fullName>
    </submittedName>
</protein>